<dbReference type="NCBIfam" id="TIGR02385">
    <property type="entry name" value="RelE_StbE"/>
    <property type="match status" value="1"/>
</dbReference>
<organism evidence="3 4">
    <name type="scientific">Vineibacter terrae</name>
    <dbReference type="NCBI Taxonomy" id="2586908"/>
    <lineage>
        <taxon>Bacteria</taxon>
        <taxon>Pseudomonadati</taxon>
        <taxon>Pseudomonadota</taxon>
        <taxon>Alphaproteobacteria</taxon>
        <taxon>Hyphomicrobiales</taxon>
        <taxon>Vineibacter</taxon>
    </lineage>
</organism>
<keyword evidence="4" id="KW-1185">Reference proteome</keyword>
<dbReference type="Proteomes" id="UP000321638">
    <property type="component" value="Unassembled WGS sequence"/>
</dbReference>
<dbReference type="PANTHER" id="PTHR33755:SF6">
    <property type="entry name" value="PLASMID STABILIZATION SYSTEM PROTEIN"/>
    <property type="match status" value="1"/>
</dbReference>
<dbReference type="InterPro" id="IPR035093">
    <property type="entry name" value="RelE/ParE_toxin_dom_sf"/>
</dbReference>
<dbReference type="OrthoDB" id="595470at2"/>
<reference evidence="3 4" key="1">
    <citation type="submission" date="2019-06" db="EMBL/GenBank/DDBJ databases">
        <title>New taxonomy in bacterial strain CC-CFT640, isolated from vineyard.</title>
        <authorList>
            <person name="Lin S.-Y."/>
            <person name="Tsai C.-F."/>
            <person name="Young C.-C."/>
        </authorList>
    </citation>
    <scope>NUCLEOTIDE SEQUENCE [LARGE SCALE GENOMIC DNA]</scope>
    <source>
        <strain evidence="3 4">CC-CFT640</strain>
    </source>
</reference>
<name>A0A5C8P751_9HYPH</name>
<dbReference type="AlphaFoldDB" id="A0A5C8P751"/>
<gene>
    <name evidence="3" type="ORF">FHP25_38710</name>
</gene>
<comment type="caution">
    <text evidence="3">The sequence shown here is derived from an EMBL/GenBank/DDBJ whole genome shotgun (WGS) entry which is preliminary data.</text>
</comment>
<evidence type="ECO:0000256" key="2">
    <source>
        <dbReference type="ARBA" id="ARBA00022649"/>
    </source>
</evidence>
<dbReference type="PANTHER" id="PTHR33755">
    <property type="entry name" value="TOXIN PARE1-RELATED"/>
    <property type="match status" value="1"/>
</dbReference>
<evidence type="ECO:0000256" key="1">
    <source>
        <dbReference type="ARBA" id="ARBA00006226"/>
    </source>
</evidence>
<dbReference type="Gene3D" id="3.30.2310.20">
    <property type="entry name" value="RelE-like"/>
    <property type="match status" value="1"/>
</dbReference>
<dbReference type="EMBL" id="VDUZ01000080">
    <property type="protein sequence ID" value="TXL69521.1"/>
    <property type="molecule type" value="Genomic_DNA"/>
</dbReference>
<protein>
    <submittedName>
        <fullName evidence="3">Type II toxin-antitoxin system RelE/ParE family toxin</fullName>
    </submittedName>
</protein>
<keyword evidence="2" id="KW-1277">Toxin-antitoxin system</keyword>
<dbReference type="InterPro" id="IPR051803">
    <property type="entry name" value="TA_system_RelE-like_toxin"/>
</dbReference>
<accession>A0A5C8P751</accession>
<evidence type="ECO:0000313" key="4">
    <source>
        <dbReference type="Proteomes" id="UP000321638"/>
    </source>
</evidence>
<proteinExistence type="inferred from homology"/>
<sequence>MEVRWLRGALVSLNREIDYIAARNPDAAKRIANRIESTVQRLSASPESGRPGRIAGTRELVVSGTPYIVPYRIRASRVEIIRVFHGMRRWPDTF</sequence>
<evidence type="ECO:0000313" key="3">
    <source>
        <dbReference type="EMBL" id="TXL69521.1"/>
    </source>
</evidence>
<comment type="similarity">
    <text evidence="1">Belongs to the RelE toxin family.</text>
</comment>
<dbReference type="InterPro" id="IPR007712">
    <property type="entry name" value="RelE/ParE_toxin"/>
</dbReference>
<dbReference type="Pfam" id="PF05016">
    <property type="entry name" value="ParE_toxin"/>
    <property type="match status" value="1"/>
</dbReference>